<dbReference type="Proteomes" id="UP000024635">
    <property type="component" value="Unassembled WGS sequence"/>
</dbReference>
<protein>
    <submittedName>
        <fullName evidence="1">Uncharacterized protein</fullName>
    </submittedName>
</protein>
<organism evidence="1 2">
    <name type="scientific">Ancylostoma ceylanicum</name>
    <dbReference type="NCBI Taxonomy" id="53326"/>
    <lineage>
        <taxon>Eukaryota</taxon>
        <taxon>Metazoa</taxon>
        <taxon>Ecdysozoa</taxon>
        <taxon>Nematoda</taxon>
        <taxon>Chromadorea</taxon>
        <taxon>Rhabditida</taxon>
        <taxon>Rhabditina</taxon>
        <taxon>Rhabditomorpha</taxon>
        <taxon>Strongyloidea</taxon>
        <taxon>Ancylostomatidae</taxon>
        <taxon>Ancylostomatinae</taxon>
        <taxon>Ancylostoma</taxon>
    </lineage>
</organism>
<dbReference type="AlphaFoldDB" id="A0A016WD56"/>
<evidence type="ECO:0000313" key="1">
    <source>
        <dbReference type="EMBL" id="EYC37232.1"/>
    </source>
</evidence>
<reference evidence="2" key="1">
    <citation type="journal article" date="2015" name="Nat. Genet.">
        <title>The genome and transcriptome of the zoonotic hookworm Ancylostoma ceylanicum identify infection-specific gene families.</title>
        <authorList>
            <person name="Schwarz E.M."/>
            <person name="Hu Y."/>
            <person name="Antoshechkin I."/>
            <person name="Miller M.M."/>
            <person name="Sternberg P.W."/>
            <person name="Aroian R.V."/>
        </authorList>
    </citation>
    <scope>NUCLEOTIDE SEQUENCE</scope>
    <source>
        <strain evidence="2">HY135</strain>
    </source>
</reference>
<gene>
    <name evidence="1" type="primary">Acey_s0813.g2480</name>
    <name evidence="1" type="ORF">Y032_0813g2480</name>
</gene>
<dbReference type="EMBL" id="JARK01000413">
    <property type="protein sequence ID" value="EYC37232.1"/>
    <property type="molecule type" value="Genomic_DNA"/>
</dbReference>
<accession>A0A016WD56</accession>
<keyword evidence="2" id="KW-1185">Reference proteome</keyword>
<proteinExistence type="predicted"/>
<comment type="caution">
    <text evidence="1">The sequence shown here is derived from an EMBL/GenBank/DDBJ whole genome shotgun (WGS) entry which is preliminary data.</text>
</comment>
<name>A0A016WD56_9BILA</name>
<sequence>MVFHIVIYSRKKSTFNSKHNYYRELQTVVDEGRDRSAGTLVVCCGMALKFSAAGRSRQPESACRPLCLCPRKPRQGPALCLCSFGVHSTCFIVLFVCNNVGCCLLGN</sequence>
<evidence type="ECO:0000313" key="2">
    <source>
        <dbReference type="Proteomes" id="UP000024635"/>
    </source>
</evidence>